<dbReference type="EMBL" id="UZAG01015527">
    <property type="protein sequence ID" value="VDO21186.1"/>
    <property type="molecule type" value="Genomic_DNA"/>
</dbReference>
<name>A0A0R3QKJ6_9BILA</name>
<sequence>MEMFSNTVKLSGQQQYATIIISNRFLAISGFLNQINN</sequence>
<keyword evidence="2" id="KW-1185">Reference proteome</keyword>
<proteinExistence type="predicted"/>
<gene>
    <name evidence="1" type="ORF">BTMF_LOCUS6223</name>
</gene>
<reference evidence="3" key="1">
    <citation type="submission" date="2017-02" db="UniProtKB">
        <authorList>
            <consortium name="WormBaseParasite"/>
        </authorList>
    </citation>
    <scope>IDENTIFICATION</scope>
</reference>
<reference evidence="1 2" key="2">
    <citation type="submission" date="2018-11" db="EMBL/GenBank/DDBJ databases">
        <authorList>
            <consortium name="Pathogen Informatics"/>
        </authorList>
    </citation>
    <scope>NUCLEOTIDE SEQUENCE [LARGE SCALE GENOMIC DNA]</scope>
</reference>
<dbReference type="WBParaSite" id="BTMF_0000814201-mRNA-1">
    <property type="protein sequence ID" value="BTMF_0000814201-mRNA-1"/>
    <property type="gene ID" value="BTMF_0000814201"/>
</dbReference>
<evidence type="ECO:0000313" key="1">
    <source>
        <dbReference type="EMBL" id="VDO21186.1"/>
    </source>
</evidence>
<protein>
    <submittedName>
        <fullName evidence="1 3">Uncharacterized protein</fullName>
    </submittedName>
</protein>
<evidence type="ECO:0000313" key="3">
    <source>
        <dbReference type="WBParaSite" id="BTMF_0000814201-mRNA-1"/>
    </source>
</evidence>
<dbReference type="AlphaFoldDB" id="A0A0R3QKJ6"/>
<evidence type="ECO:0000313" key="2">
    <source>
        <dbReference type="Proteomes" id="UP000280834"/>
    </source>
</evidence>
<organism evidence="3">
    <name type="scientific">Brugia timori</name>
    <dbReference type="NCBI Taxonomy" id="42155"/>
    <lineage>
        <taxon>Eukaryota</taxon>
        <taxon>Metazoa</taxon>
        <taxon>Ecdysozoa</taxon>
        <taxon>Nematoda</taxon>
        <taxon>Chromadorea</taxon>
        <taxon>Rhabditida</taxon>
        <taxon>Spirurina</taxon>
        <taxon>Spiruromorpha</taxon>
        <taxon>Filarioidea</taxon>
        <taxon>Onchocercidae</taxon>
        <taxon>Brugia</taxon>
    </lineage>
</organism>
<accession>A0A0R3QKJ6</accession>
<dbReference type="Proteomes" id="UP000280834">
    <property type="component" value="Unassembled WGS sequence"/>
</dbReference>